<feature type="region of interest" description="Disordered" evidence="5">
    <location>
        <begin position="768"/>
        <end position="825"/>
    </location>
</feature>
<feature type="compositionally biased region" description="Polar residues" evidence="5">
    <location>
        <begin position="41"/>
        <end position="50"/>
    </location>
</feature>
<dbReference type="Pfam" id="PF24883">
    <property type="entry name" value="NPHP3_N"/>
    <property type="match status" value="1"/>
</dbReference>
<feature type="compositionally biased region" description="Polar residues" evidence="5">
    <location>
        <begin position="8"/>
        <end position="24"/>
    </location>
</feature>
<feature type="compositionally biased region" description="Basic and acidic residues" evidence="5">
    <location>
        <begin position="115"/>
        <end position="129"/>
    </location>
</feature>
<feature type="compositionally biased region" description="Polar residues" evidence="5">
    <location>
        <begin position="71"/>
        <end position="95"/>
    </location>
</feature>
<sequence length="825" mass="93361">MADDSLQDPATGSSPNSDTKTSLDAPQPATPLDPMVGVIISSPNTYSSLPAGSGWKRPLQLRPPQNWRAVSLNSNPPDSSVTTPQPTPIQGSSQPVPIEDQIHTLQLKDATGSQAKKEAEEREKERKKFEADQIQEEAVKDLRKQLKLGRLAICVGPDVTLYSAPSQAQRLSWLGLMNNALDYYENQASGVSPQPMNQAHLTNARKILQKSNLTEKDYEEVANIIQKLLSDRIDLKTAWLRAQFQNLYEDYVSQQEILDTLRALMRNGAYLFTTTYDDLLEQHCGIDSIDAADPIGLGAWQRGGRLGIFHPYGSWRNANHVVLSAEQYWRDNNQVVRETLQRVIASKTILFIGCGGNLSDPNFGPLIQWIGEQNAGTTASHYILLQPPESNPVTQLPLVRLRCEDFDAILRFLQKLVPRRAGTLSKLSNDRDRKRIHKWLSPHDQTWFLNDMINLQGPHRFDRQATEGRDVWTFNSPSRVLVTGERGWGKTMFCASVIQNTLKDCHLGTIKHKHARDSLAYFFCAEYEPRNRYTEVWMHDLNIFLRTVISQLTPPHVVFEPLRRLYTECTRYHPARLPTNTELQEVLIQIVWTLDKPVTLKNGALQVPGETYLVIDKLNALTPTMRDQYSRFIKVLVTQKLQHFHLLVAADDLVAVGVPPPLPLFTKAKGRSKVPSVPQKPGLRAADWHTITLDLTTTNIAMVEWIRDCFANNPSLAVYGNLSDYMEFEVWRLGENFRWVYWKLDRLGKLGTGEWDGEELRRAADDALGSDAENEWEDWKPDGDGNDAGDKGVPSHNSDVSDDDFLPGEKRPRKQEKGSNKRVKT</sequence>
<dbReference type="PANTHER" id="PTHR28623">
    <property type="entry name" value="PROTEIN FAM118B"/>
    <property type="match status" value="1"/>
</dbReference>
<reference evidence="8" key="1">
    <citation type="submission" date="2019-06" db="EMBL/GenBank/DDBJ databases">
        <title>Draft genome sequence of the griseofulvin-producing fungus Xylaria cubensis strain G536.</title>
        <authorList>
            <person name="Mead M.E."/>
            <person name="Raja H.A."/>
            <person name="Steenwyk J.L."/>
            <person name="Knowles S.L."/>
            <person name="Oberlies N.H."/>
            <person name="Rokas A."/>
        </authorList>
    </citation>
    <scope>NUCLEOTIDE SEQUENCE [LARGE SCALE GENOMIC DNA]</scope>
    <source>
        <strain evidence="8">G536</strain>
    </source>
</reference>
<evidence type="ECO:0000313" key="7">
    <source>
        <dbReference type="EMBL" id="TRX92064.1"/>
    </source>
</evidence>
<dbReference type="STRING" id="2512241.A0A553HVT6"/>
<keyword evidence="4" id="KW-0007">Acetylation</keyword>
<dbReference type="Pfam" id="PF13289">
    <property type="entry name" value="SIR2_2"/>
    <property type="match status" value="1"/>
</dbReference>
<dbReference type="OrthoDB" id="6247875at2759"/>
<evidence type="ECO:0000256" key="5">
    <source>
        <dbReference type="SAM" id="MobiDB-lite"/>
    </source>
</evidence>
<evidence type="ECO:0000256" key="3">
    <source>
        <dbReference type="ARBA" id="ARBA00022737"/>
    </source>
</evidence>
<evidence type="ECO:0000256" key="4">
    <source>
        <dbReference type="ARBA" id="ARBA00022990"/>
    </source>
</evidence>
<feature type="compositionally biased region" description="Basic and acidic residues" evidence="5">
    <location>
        <begin position="807"/>
        <end position="819"/>
    </location>
</feature>
<evidence type="ECO:0000256" key="2">
    <source>
        <dbReference type="ARBA" id="ARBA00022553"/>
    </source>
</evidence>
<keyword evidence="8" id="KW-1185">Reference proteome</keyword>
<dbReference type="InterPro" id="IPR056884">
    <property type="entry name" value="NPHP3-like_N"/>
</dbReference>
<dbReference type="Proteomes" id="UP000319160">
    <property type="component" value="Unassembled WGS sequence"/>
</dbReference>
<keyword evidence="3" id="KW-0677">Repeat</keyword>
<dbReference type="EMBL" id="VFLP01000039">
    <property type="protein sequence ID" value="TRX92064.1"/>
    <property type="molecule type" value="Genomic_DNA"/>
</dbReference>
<dbReference type="InterPro" id="IPR038916">
    <property type="entry name" value="FAM118"/>
</dbReference>
<protein>
    <recommendedName>
        <fullName evidence="6">Nephrocystin 3-like N-terminal domain-containing protein</fullName>
    </recommendedName>
</protein>
<proteinExistence type="inferred from homology"/>
<keyword evidence="2" id="KW-0597">Phosphoprotein</keyword>
<comment type="caution">
    <text evidence="7">The sequence shown here is derived from an EMBL/GenBank/DDBJ whole genome shotgun (WGS) entry which is preliminary data.</text>
</comment>
<feature type="region of interest" description="Disordered" evidence="5">
    <location>
        <begin position="1"/>
        <end position="129"/>
    </location>
</feature>
<name>A0A553HVT6_9PEZI</name>
<evidence type="ECO:0000313" key="8">
    <source>
        <dbReference type="Proteomes" id="UP000319160"/>
    </source>
</evidence>
<evidence type="ECO:0000256" key="1">
    <source>
        <dbReference type="ARBA" id="ARBA00006491"/>
    </source>
</evidence>
<gene>
    <name evidence="7" type="ORF">FHL15_006931</name>
</gene>
<dbReference type="PANTHER" id="PTHR28623:SF2">
    <property type="entry name" value="PROTEIN FAM118A"/>
    <property type="match status" value="1"/>
</dbReference>
<evidence type="ECO:0000259" key="6">
    <source>
        <dbReference type="Pfam" id="PF24883"/>
    </source>
</evidence>
<organism evidence="7 8">
    <name type="scientific">Xylaria flabelliformis</name>
    <dbReference type="NCBI Taxonomy" id="2512241"/>
    <lineage>
        <taxon>Eukaryota</taxon>
        <taxon>Fungi</taxon>
        <taxon>Dikarya</taxon>
        <taxon>Ascomycota</taxon>
        <taxon>Pezizomycotina</taxon>
        <taxon>Sordariomycetes</taxon>
        <taxon>Xylariomycetidae</taxon>
        <taxon>Xylariales</taxon>
        <taxon>Xylariaceae</taxon>
        <taxon>Xylaria</taxon>
    </lineage>
</organism>
<dbReference type="AlphaFoldDB" id="A0A553HVT6"/>
<feature type="domain" description="Nephrocystin 3-like N-terminal" evidence="6">
    <location>
        <begin position="476"/>
        <end position="648"/>
    </location>
</feature>
<comment type="similarity">
    <text evidence="1">Belongs to the FAM118 family.</text>
</comment>
<accession>A0A553HVT6</accession>